<gene>
    <name evidence="2" type="ORF">BCV71DRAFT_226803</name>
</gene>
<dbReference type="AlphaFoldDB" id="A0A1X0S2T4"/>
<feature type="compositionally biased region" description="Polar residues" evidence="1">
    <location>
        <begin position="1"/>
        <end position="15"/>
    </location>
</feature>
<name>A0A1X0S2T4_RHIZD</name>
<feature type="region of interest" description="Disordered" evidence="1">
    <location>
        <begin position="1"/>
        <end position="22"/>
    </location>
</feature>
<organism evidence="2 3">
    <name type="scientific">Rhizopus microsporus</name>
    <dbReference type="NCBI Taxonomy" id="58291"/>
    <lineage>
        <taxon>Eukaryota</taxon>
        <taxon>Fungi</taxon>
        <taxon>Fungi incertae sedis</taxon>
        <taxon>Mucoromycota</taxon>
        <taxon>Mucoromycotina</taxon>
        <taxon>Mucoromycetes</taxon>
        <taxon>Mucorales</taxon>
        <taxon>Mucorineae</taxon>
        <taxon>Rhizopodaceae</taxon>
        <taxon>Rhizopus</taxon>
    </lineage>
</organism>
<reference evidence="2 3" key="1">
    <citation type="journal article" date="2016" name="Proc. Natl. Acad. Sci. U.S.A.">
        <title>Lipid metabolic changes in an early divergent fungus govern the establishment of a mutualistic symbiosis with endobacteria.</title>
        <authorList>
            <person name="Lastovetsky O.A."/>
            <person name="Gaspar M.L."/>
            <person name="Mondo S.J."/>
            <person name="LaButti K.M."/>
            <person name="Sandor L."/>
            <person name="Grigoriev I.V."/>
            <person name="Henry S.A."/>
            <person name="Pawlowska T.E."/>
        </authorList>
    </citation>
    <scope>NUCLEOTIDE SEQUENCE [LARGE SCALE GENOMIC DNA]</scope>
    <source>
        <strain evidence="2 3">ATCC 11559</strain>
    </source>
</reference>
<evidence type="ECO:0000313" key="3">
    <source>
        <dbReference type="Proteomes" id="UP000242381"/>
    </source>
</evidence>
<evidence type="ECO:0000313" key="2">
    <source>
        <dbReference type="EMBL" id="ORE18602.1"/>
    </source>
</evidence>
<evidence type="ECO:0000256" key="1">
    <source>
        <dbReference type="SAM" id="MobiDB-lite"/>
    </source>
</evidence>
<proteinExistence type="predicted"/>
<accession>A0A1X0S2T4</accession>
<sequence length="61" mass="6892">MKNNWVRSKSGSSALVKQPKKTRAQAHTIIGAIHSSSVVHVVIRKTSTKKKKKLIMERREP</sequence>
<protein>
    <submittedName>
        <fullName evidence="2">Uncharacterized protein</fullName>
    </submittedName>
</protein>
<dbReference type="EMBL" id="KV921326">
    <property type="protein sequence ID" value="ORE18602.1"/>
    <property type="molecule type" value="Genomic_DNA"/>
</dbReference>
<dbReference type="Proteomes" id="UP000242381">
    <property type="component" value="Unassembled WGS sequence"/>
</dbReference>